<dbReference type="Gene3D" id="3.40.50.11380">
    <property type="match status" value="1"/>
</dbReference>
<organism evidence="7 8">
    <name type="scientific">Schwartzia succinivorans DSM 10502</name>
    <dbReference type="NCBI Taxonomy" id="1123243"/>
    <lineage>
        <taxon>Bacteria</taxon>
        <taxon>Bacillati</taxon>
        <taxon>Bacillota</taxon>
        <taxon>Negativicutes</taxon>
        <taxon>Selenomonadales</taxon>
        <taxon>Selenomonadaceae</taxon>
        <taxon>Schwartzia</taxon>
    </lineage>
</organism>
<keyword evidence="4" id="KW-0677">Repeat</keyword>
<dbReference type="STRING" id="1123243.SAMN02745190_00162"/>
<evidence type="ECO:0000259" key="6">
    <source>
        <dbReference type="Pfam" id="PF13844"/>
    </source>
</evidence>
<dbReference type="AlphaFoldDB" id="A0A1M4SJZ6"/>
<dbReference type="OrthoDB" id="1660777at2"/>
<comment type="pathway">
    <text evidence="1">Protein modification; protein glycosylation.</text>
</comment>
<keyword evidence="5" id="KW-0802">TPR repeat</keyword>
<dbReference type="InterPro" id="IPR051939">
    <property type="entry name" value="Glycosyltr_41/O-GlcNAc_trsf"/>
</dbReference>
<keyword evidence="3 7" id="KW-0808">Transferase</keyword>
<keyword evidence="2" id="KW-0328">Glycosyltransferase</keyword>
<dbReference type="Gene3D" id="3.40.50.2000">
    <property type="entry name" value="Glycogen Phosphorylase B"/>
    <property type="match status" value="1"/>
</dbReference>
<evidence type="ECO:0000256" key="3">
    <source>
        <dbReference type="ARBA" id="ARBA00022679"/>
    </source>
</evidence>
<feature type="domain" description="O-GlcNAc transferase C-terminal" evidence="6">
    <location>
        <begin position="121"/>
        <end position="280"/>
    </location>
</feature>
<dbReference type="EMBL" id="FQUG01000002">
    <property type="protein sequence ID" value="SHE32526.1"/>
    <property type="molecule type" value="Genomic_DNA"/>
</dbReference>
<keyword evidence="8" id="KW-1185">Reference proteome</keyword>
<evidence type="ECO:0000256" key="1">
    <source>
        <dbReference type="ARBA" id="ARBA00004922"/>
    </source>
</evidence>
<reference evidence="7 8" key="1">
    <citation type="submission" date="2016-11" db="EMBL/GenBank/DDBJ databases">
        <authorList>
            <person name="Jaros S."/>
            <person name="Januszkiewicz K."/>
            <person name="Wedrychowicz H."/>
        </authorList>
    </citation>
    <scope>NUCLEOTIDE SEQUENCE [LARGE SCALE GENOMIC DNA]</scope>
    <source>
        <strain evidence="7 8">DSM 10502</strain>
    </source>
</reference>
<gene>
    <name evidence="7" type="ORF">SAMN02745190_00162</name>
</gene>
<evidence type="ECO:0000313" key="7">
    <source>
        <dbReference type="EMBL" id="SHE32526.1"/>
    </source>
</evidence>
<evidence type="ECO:0000256" key="2">
    <source>
        <dbReference type="ARBA" id="ARBA00022676"/>
    </source>
</evidence>
<dbReference type="PANTHER" id="PTHR44835">
    <property type="entry name" value="UDP-N-ACETYLGLUCOSAMINE--PEPTIDE N-ACETYLGLUCOSAMINYLTRANSFERASE SPINDLY-RELATED"/>
    <property type="match status" value="1"/>
</dbReference>
<evidence type="ECO:0000313" key="8">
    <source>
        <dbReference type="Proteomes" id="UP000184404"/>
    </source>
</evidence>
<proteinExistence type="predicted"/>
<dbReference type="RefSeq" id="WP_094756382.1">
    <property type="nucleotide sequence ID" value="NZ_FQUG01000002.1"/>
</dbReference>
<dbReference type="Pfam" id="PF13844">
    <property type="entry name" value="Glyco_transf_41"/>
    <property type="match status" value="2"/>
</dbReference>
<name>A0A1M4SJZ6_9FIRM</name>
<evidence type="ECO:0000256" key="4">
    <source>
        <dbReference type="ARBA" id="ARBA00022737"/>
    </source>
</evidence>
<dbReference type="PANTHER" id="PTHR44835:SF1">
    <property type="entry name" value="PROTEIN O-GLCNAC TRANSFERASE"/>
    <property type="match status" value="1"/>
</dbReference>
<dbReference type="Proteomes" id="UP000184404">
    <property type="component" value="Unassembled WGS sequence"/>
</dbReference>
<evidence type="ECO:0000256" key="5">
    <source>
        <dbReference type="ARBA" id="ARBA00022803"/>
    </source>
</evidence>
<accession>A0A1M4SJZ6</accession>
<dbReference type="GO" id="GO:0016757">
    <property type="term" value="F:glycosyltransferase activity"/>
    <property type="evidence" value="ECO:0007669"/>
    <property type="project" value="UniProtKB-KW"/>
</dbReference>
<dbReference type="SUPFAM" id="SSF53756">
    <property type="entry name" value="UDP-Glycosyltransferase/glycogen phosphorylase"/>
    <property type="match status" value="1"/>
</dbReference>
<dbReference type="InterPro" id="IPR029489">
    <property type="entry name" value="OGT/SEC/SPY_C"/>
</dbReference>
<protein>
    <submittedName>
        <fullName evidence="7">Glycosyl transferase family 41</fullName>
    </submittedName>
</protein>
<sequence length="489" mass="56250">MKKFDKDDVEKIYAKAKKLHDEGKYEEALAILHDMQIDNLPMEKRWAFYEAKGMCQIGIDKIREGVENLRNALFSPEGMPLLSQRRIASNYFINLHYIDGISDKDMFDAHTLYNQMFLKNIAFPHKKQAKMKLRIGYLSPNLMTHIVLNFAIQLFSAYDRERFEVYLYQTGGRHDEVSDWLMNMTDGWRDLSGLNAHEAAQKIYDDGIDILFDLAGHTEGGATLQICAYKPAPVQLCGIGWFDTTGLSAIDYFLSDNYCDPPENDALFTEKLIRLPHSHFCYTPPETVLKCKAEYHVHSPIVFGSFNNFDKITDEMLRTWKRLLQIVPGSKLLLKNVYRTIDRVERMKKRLLNMGFEKEQIDIRPGTASYLDEYMDMDIALDTYPYPGGGTTCEALYMGVPVVTRYGQRHGSRFGYSLLKNMGLGELTASSEEEYIRIAAALAGDRELLEGLHASLRTMMQKSPLMDARGYVRDVEAAYEKIWKEWLNS</sequence>
<feature type="domain" description="O-GlcNAc transferase C-terminal" evidence="6">
    <location>
        <begin position="284"/>
        <end position="474"/>
    </location>
</feature>